<keyword evidence="1" id="KW-0732">Signal</keyword>
<proteinExistence type="predicted"/>
<organism evidence="4 5">
    <name type="scientific">Phytophthora fragariae</name>
    <dbReference type="NCBI Taxonomy" id="53985"/>
    <lineage>
        <taxon>Eukaryota</taxon>
        <taxon>Sar</taxon>
        <taxon>Stramenopiles</taxon>
        <taxon>Oomycota</taxon>
        <taxon>Peronosporomycetes</taxon>
        <taxon>Peronosporales</taxon>
        <taxon>Peronosporaceae</taxon>
        <taxon>Phytophthora</taxon>
    </lineage>
</organism>
<evidence type="ECO:0000313" key="4">
    <source>
        <dbReference type="EMBL" id="KAE9272588.1"/>
    </source>
</evidence>
<dbReference type="AlphaFoldDB" id="A0A6A4BC66"/>
<accession>A0A6A4BC66</accession>
<gene>
    <name evidence="3" type="ORF">PF001_g27871</name>
    <name evidence="4" type="ORF">PF001_g27872</name>
    <name evidence="2" type="ORF">PF006_g29063</name>
</gene>
<feature type="signal peptide" evidence="1">
    <location>
        <begin position="1"/>
        <end position="16"/>
    </location>
</feature>
<comment type="caution">
    <text evidence="4">The sequence shown here is derived from an EMBL/GenBank/DDBJ whole genome shotgun (WGS) entry which is preliminary data.</text>
</comment>
<evidence type="ECO:0000313" key="3">
    <source>
        <dbReference type="EMBL" id="KAE9272586.1"/>
    </source>
</evidence>
<name>A0A6A4BC66_9STRA</name>
<evidence type="ECO:0000313" key="2">
    <source>
        <dbReference type="EMBL" id="KAE9071848.1"/>
    </source>
</evidence>
<feature type="chain" id="PRO_5036381045" description="RxLR effector protein" evidence="1">
    <location>
        <begin position="17"/>
        <end position="111"/>
    </location>
</feature>
<dbReference type="Proteomes" id="UP000437068">
    <property type="component" value="Unassembled WGS sequence"/>
</dbReference>
<dbReference type="EMBL" id="QXGE01003949">
    <property type="protein sequence ID" value="KAE9272588.1"/>
    <property type="molecule type" value="Genomic_DNA"/>
</dbReference>
<evidence type="ECO:0000313" key="5">
    <source>
        <dbReference type="Proteomes" id="UP000437068"/>
    </source>
</evidence>
<dbReference type="EMBL" id="QXGE01003949">
    <property type="protein sequence ID" value="KAE9272586.1"/>
    <property type="molecule type" value="Genomic_DNA"/>
</dbReference>
<protein>
    <recommendedName>
        <fullName evidence="7">RxLR effector protein</fullName>
    </recommendedName>
</protein>
<evidence type="ECO:0000313" key="6">
    <source>
        <dbReference type="Proteomes" id="UP000440732"/>
    </source>
</evidence>
<reference evidence="5 6" key="1">
    <citation type="submission" date="2018-08" db="EMBL/GenBank/DDBJ databases">
        <title>Genomic investigation of the strawberry pathogen Phytophthora fragariae indicates pathogenicity is determined by transcriptional variation in three key races.</title>
        <authorList>
            <person name="Adams T.M."/>
            <person name="Armitage A.D."/>
            <person name="Sobczyk M.K."/>
            <person name="Bates H.J."/>
            <person name="Dunwell J.M."/>
            <person name="Nellist C.F."/>
            <person name="Harrison R.J."/>
        </authorList>
    </citation>
    <scope>NUCLEOTIDE SEQUENCE [LARGE SCALE GENOMIC DNA]</scope>
    <source>
        <strain evidence="4 5">A4</strain>
        <strain evidence="2 6">NOV-5</strain>
    </source>
</reference>
<evidence type="ECO:0000256" key="1">
    <source>
        <dbReference type="SAM" id="SignalP"/>
    </source>
</evidence>
<evidence type="ECO:0008006" key="7">
    <source>
        <dbReference type="Google" id="ProtNLM"/>
    </source>
</evidence>
<dbReference type="Proteomes" id="UP000440732">
    <property type="component" value="Unassembled WGS sequence"/>
</dbReference>
<dbReference type="EMBL" id="QXGA01004645">
    <property type="protein sequence ID" value="KAE9071848.1"/>
    <property type="molecule type" value="Genomic_DNA"/>
</dbReference>
<sequence>MRFICSCLLIVVPCFACHQPRLEGSRAGHCSTATTTSSGGGGSSSIAGRGTARWSWCKVSRVCICWRFLWVFILIAVPCFTCHQPRLEESRASRYRTTTSSGGGSGGCIAG</sequence>